<gene>
    <name evidence="10" type="ORF">FJU11_14200</name>
</gene>
<evidence type="ECO:0000313" key="10">
    <source>
        <dbReference type="EMBL" id="TPW26607.1"/>
    </source>
</evidence>
<feature type="compositionally biased region" description="Basic and acidic residues" evidence="8">
    <location>
        <begin position="1"/>
        <end position="16"/>
    </location>
</feature>
<dbReference type="PANTHER" id="PTHR37819:SF1">
    <property type="entry name" value="PROTEIN PSIE"/>
    <property type="match status" value="1"/>
</dbReference>
<dbReference type="InterPro" id="IPR009315">
    <property type="entry name" value="P_starv_induced_PsiE"/>
</dbReference>
<organism evidence="10 11">
    <name type="scientific">Pararhizobium mangrovi</name>
    <dbReference type="NCBI Taxonomy" id="2590452"/>
    <lineage>
        <taxon>Bacteria</taxon>
        <taxon>Pseudomonadati</taxon>
        <taxon>Pseudomonadota</taxon>
        <taxon>Alphaproteobacteria</taxon>
        <taxon>Hyphomicrobiales</taxon>
        <taxon>Rhizobiaceae</taxon>
        <taxon>Rhizobium/Agrobacterium group</taxon>
        <taxon>Pararhizobium</taxon>
    </lineage>
</organism>
<feature type="transmembrane region" description="Helical" evidence="9">
    <location>
        <begin position="128"/>
        <end position="147"/>
    </location>
</feature>
<protein>
    <recommendedName>
        <fullName evidence="3">Protein PsiE</fullName>
    </recommendedName>
</protein>
<reference evidence="10 11" key="1">
    <citation type="submission" date="2019-06" db="EMBL/GenBank/DDBJ databases">
        <authorList>
            <person name="Li M."/>
        </authorList>
    </citation>
    <scope>NUCLEOTIDE SEQUENCE [LARGE SCALE GENOMIC DNA]</scope>
    <source>
        <strain evidence="10 11">BGMRC6574</strain>
    </source>
</reference>
<evidence type="ECO:0000256" key="3">
    <source>
        <dbReference type="ARBA" id="ARBA00021903"/>
    </source>
</evidence>
<accession>A0A506U402</accession>
<keyword evidence="4" id="KW-1003">Cell membrane</keyword>
<comment type="subcellular location">
    <subcellularLocation>
        <location evidence="1">Cell inner membrane</location>
        <topology evidence="1">Multi-pass membrane protein</topology>
    </subcellularLocation>
</comment>
<dbReference type="InterPro" id="IPR020948">
    <property type="entry name" value="P_starv_induced_PsiE-like"/>
</dbReference>
<dbReference type="RefSeq" id="WP_141167733.1">
    <property type="nucleotide sequence ID" value="NZ_VHLH01000028.1"/>
</dbReference>
<evidence type="ECO:0000313" key="11">
    <source>
        <dbReference type="Proteomes" id="UP000320314"/>
    </source>
</evidence>
<evidence type="ECO:0000256" key="6">
    <source>
        <dbReference type="ARBA" id="ARBA00022989"/>
    </source>
</evidence>
<keyword evidence="6 9" id="KW-1133">Transmembrane helix</keyword>
<comment type="similarity">
    <text evidence="2">Belongs to the PsiE family.</text>
</comment>
<name>A0A506U402_9HYPH</name>
<dbReference type="Proteomes" id="UP000320314">
    <property type="component" value="Unassembled WGS sequence"/>
</dbReference>
<keyword evidence="7 9" id="KW-0472">Membrane</keyword>
<evidence type="ECO:0000256" key="7">
    <source>
        <dbReference type="ARBA" id="ARBA00023136"/>
    </source>
</evidence>
<evidence type="ECO:0000256" key="8">
    <source>
        <dbReference type="SAM" id="MobiDB-lite"/>
    </source>
</evidence>
<dbReference type="AlphaFoldDB" id="A0A506U402"/>
<dbReference type="EMBL" id="VHLH01000028">
    <property type="protein sequence ID" value="TPW26607.1"/>
    <property type="molecule type" value="Genomic_DNA"/>
</dbReference>
<dbReference type="Pfam" id="PF06146">
    <property type="entry name" value="PsiE"/>
    <property type="match status" value="1"/>
</dbReference>
<keyword evidence="11" id="KW-1185">Reference proteome</keyword>
<feature type="transmembrane region" description="Helical" evidence="9">
    <location>
        <begin position="72"/>
        <end position="92"/>
    </location>
</feature>
<evidence type="ECO:0000256" key="2">
    <source>
        <dbReference type="ARBA" id="ARBA00005632"/>
    </source>
</evidence>
<dbReference type="PANTHER" id="PTHR37819">
    <property type="entry name" value="PROTEIN PSIE"/>
    <property type="match status" value="1"/>
</dbReference>
<proteinExistence type="inferred from homology"/>
<feature type="region of interest" description="Disordered" evidence="8">
    <location>
        <begin position="1"/>
        <end position="24"/>
    </location>
</feature>
<evidence type="ECO:0000256" key="1">
    <source>
        <dbReference type="ARBA" id="ARBA00004429"/>
    </source>
</evidence>
<sequence length="150" mass="16335">MDPHREGDRHEGDHQKAATGDIYKPEPGMAERKLVIGSFHVLERLLLGVVALLTLAGAAFEVAGVFENGTVTLADILLMFLYTEVVGMVAVFYSGQRSVFVYPIFIGITALARLIILQGKEMAPENILFEAGAILLLSLAALIVVRISRR</sequence>
<evidence type="ECO:0000256" key="4">
    <source>
        <dbReference type="ARBA" id="ARBA00022475"/>
    </source>
</evidence>
<comment type="caution">
    <text evidence="10">The sequence shown here is derived from an EMBL/GenBank/DDBJ whole genome shotgun (WGS) entry which is preliminary data.</text>
</comment>
<evidence type="ECO:0000256" key="9">
    <source>
        <dbReference type="SAM" id="Phobius"/>
    </source>
</evidence>
<feature type="transmembrane region" description="Helical" evidence="9">
    <location>
        <begin position="99"/>
        <end position="116"/>
    </location>
</feature>
<feature type="transmembrane region" description="Helical" evidence="9">
    <location>
        <begin position="45"/>
        <end position="66"/>
    </location>
</feature>
<keyword evidence="5 9" id="KW-0812">Transmembrane</keyword>
<dbReference type="GO" id="GO:0005886">
    <property type="term" value="C:plasma membrane"/>
    <property type="evidence" value="ECO:0007669"/>
    <property type="project" value="UniProtKB-SubCell"/>
</dbReference>
<dbReference type="GO" id="GO:0016036">
    <property type="term" value="P:cellular response to phosphate starvation"/>
    <property type="evidence" value="ECO:0007669"/>
    <property type="project" value="InterPro"/>
</dbReference>
<evidence type="ECO:0000256" key="5">
    <source>
        <dbReference type="ARBA" id="ARBA00022692"/>
    </source>
</evidence>
<dbReference type="OrthoDB" id="9792470at2"/>